<feature type="chain" id="PRO_5030551724" evidence="3">
    <location>
        <begin position="35"/>
        <end position="180"/>
    </location>
</feature>
<feature type="repeat" description="TPR" evidence="1">
    <location>
        <begin position="79"/>
        <end position="112"/>
    </location>
</feature>
<gene>
    <name evidence="4" type="ORF">GGR46_001217</name>
</gene>
<dbReference type="InterPro" id="IPR011990">
    <property type="entry name" value="TPR-like_helical_dom_sf"/>
</dbReference>
<dbReference type="AlphaFoldDB" id="A0A7W6NV35"/>
<feature type="region of interest" description="Disordered" evidence="2">
    <location>
        <begin position="161"/>
        <end position="180"/>
    </location>
</feature>
<dbReference type="PROSITE" id="PS50005">
    <property type="entry name" value="TPR"/>
    <property type="match status" value="1"/>
</dbReference>
<accession>A0A7W6NV35</accession>
<keyword evidence="5" id="KW-1185">Reference proteome</keyword>
<name>A0A7W6NV35_9SPHN</name>
<dbReference type="Gene3D" id="1.25.40.10">
    <property type="entry name" value="Tetratricopeptide repeat domain"/>
    <property type="match status" value="1"/>
</dbReference>
<dbReference type="Pfam" id="PF13432">
    <property type="entry name" value="TPR_16"/>
    <property type="match status" value="1"/>
</dbReference>
<feature type="signal peptide" evidence="3">
    <location>
        <begin position="1"/>
        <end position="34"/>
    </location>
</feature>
<evidence type="ECO:0000256" key="2">
    <source>
        <dbReference type="SAM" id="MobiDB-lite"/>
    </source>
</evidence>
<evidence type="ECO:0000256" key="1">
    <source>
        <dbReference type="PROSITE-ProRule" id="PRU00339"/>
    </source>
</evidence>
<protein>
    <submittedName>
        <fullName evidence="4">Tfp pilus assembly protein PilF</fullName>
    </submittedName>
</protein>
<dbReference type="InterPro" id="IPR019734">
    <property type="entry name" value="TPR_rpt"/>
</dbReference>
<sequence>MIATGKISENVMRFTAIGAAGALLLLSVSTSLMAQRADDQIDPRSVELVKQGRAMLAAGNAEGAGDILESALAVDPRNRDAYLVLADIARKGNLPGKAIRLYREALSLEPNDTAALRGQGEAMVAKGAMERAKENLGKIEKLCAKGCGDATQLSAVIAKGPPVTTAQADPAPTASPTAKP</sequence>
<proteinExistence type="predicted"/>
<evidence type="ECO:0000313" key="4">
    <source>
        <dbReference type="EMBL" id="MBB4097684.1"/>
    </source>
</evidence>
<reference evidence="4 5" key="1">
    <citation type="submission" date="2020-08" db="EMBL/GenBank/DDBJ databases">
        <title>Genomic Encyclopedia of Type Strains, Phase IV (KMG-IV): sequencing the most valuable type-strain genomes for metagenomic binning, comparative biology and taxonomic classification.</title>
        <authorList>
            <person name="Goeker M."/>
        </authorList>
    </citation>
    <scope>NUCLEOTIDE SEQUENCE [LARGE SCALE GENOMIC DNA]</scope>
    <source>
        <strain evidence="4 5">DSM 101806</strain>
    </source>
</reference>
<evidence type="ECO:0000256" key="3">
    <source>
        <dbReference type="SAM" id="SignalP"/>
    </source>
</evidence>
<dbReference type="SUPFAM" id="SSF48452">
    <property type="entry name" value="TPR-like"/>
    <property type="match status" value="1"/>
</dbReference>
<comment type="caution">
    <text evidence="4">The sequence shown here is derived from an EMBL/GenBank/DDBJ whole genome shotgun (WGS) entry which is preliminary data.</text>
</comment>
<dbReference type="EMBL" id="JACIEH010000001">
    <property type="protein sequence ID" value="MBB4097684.1"/>
    <property type="molecule type" value="Genomic_DNA"/>
</dbReference>
<dbReference type="RefSeq" id="WP_246425905.1">
    <property type="nucleotide sequence ID" value="NZ_JACIEH010000001.1"/>
</dbReference>
<evidence type="ECO:0000313" key="5">
    <source>
        <dbReference type="Proteomes" id="UP000557392"/>
    </source>
</evidence>
<dbReference type="Proteomes" id="UP000557392">
    <property type="component" value="Unassembled WGS sequence"/>
</dbReference>
<keyword evidence="1" id="KW-0802">TPR repeat</keyword>
<organism evidence="4 5">
    <name type="scientific">Sphingomonas kyeonggiensis</name>
    <dbReference type="NCBI Taxonomy" id="1268553"/>
    <lineage>
        <taxon>Bacteria</taxon>
        <taxon>Pseudomonadati</taxon>
        <taxon>Pseudomonadota</taxon>
        <taxon>Alphaproteobacteria</taxon>
        <taxon>Sphingomonadales</taxon>
        <taxon>Sphingomonadaceae</taxon>
        <taxon>Sphingomonas</taxon>
    </lineage>
</organism>
<keyword evidence="3" id="KW-0732">Signal</keyword>